<dbReference type="Pfam" id="PF04299">
    <property type="entry name" value="FMN_bind_2"/>
    <property type="match status" value="1"/>
</dbReference>
<reference evidence="1 2" key="1">
    <citation type="submission" date="2020-08" db="EMBL/GenBank/DDBJ databases">
        <title>A Genomic Blueprint of the Chicken Gut Microbiome.</title>
        <authorList>
            <person name="Gilroy R."/>
            <person name="Ravi A."/>
            <person name="Getino M."/>
            <person name="Pursley I."/>
            <person name="Horton D.L."/>
            <person name="Alikhan N.-F."/>
            <person name="Baker D."/>
            <person name="Gharbi K."/>
            <person name="Hall N."/>
            <person name="Watson M."/>
            <person name="Adriaenssens E.M."/>
            <person name="Foster-Nyarko E."/>
            <person name="Jarju S."/>
            <person name="Secka A."/>
            <person name="Antonio M."/>
            <person name="Oren A."/>
            <person name="Chaudhuri R."/>
            <person name="La Ragione R.M."/>
            <person name="Hildebrand F."/>
            <person name="Pallen M.J."/>
        </authorList>
    </citation>
    <scope>NUCLEOTIDE SEQUENCE [LARGE SCALE GENOMIC DNA]</scope>
    <source>
        <strain evidence="1 2">Sa1YVA6</strain>
    </source>
</reference>
<name>A0ABR8XQ27_9BACL</name>
<gene>
    <name evidence="1" type="ORF">H9632_13320</name>
</gene>
<dbReference type="SUPFAM" id="SSF50475">
    <property type="entry name" value="FMN-binding split barrel"/>
    <property type="match status" value="1"/>
</dbReference>
<dbReference type="RefSeq" id="WP_191704547.1">
    <property type="nucleotide sequence ID" value="NZ_JACSPW010000012.1"/>
</dbReference>
<proteinExistence type="predicted"/>
<dbReference type="PANTHER" id="PTHR35802:SF1">
    <property type="entry name" value="PROTEASE SYNTHASE AND SPORULATION PROTEIN PAI 2"/>
    <property type="match status" value="1"/>
</dbReference>
<comment type="caution">
    <text evidence="1">The sequence shown here is derived from an EMBL/GenBank/DDBJ whole genome shotgun (WGS) entry which is preliminary data.</text>
</comment>
<evidence type="ECO:0000313" key="2">
    <source>
        <dbReference type="Proteomes" id="UP000600565"/>
    </source>
</evidence>
<dbReference type="Gene3D" id="2.30.110.10">
    <property type="entry name" value="Electron Transport, Fmn-binding Protein, Chain A"/>
    <property type="match status" value="1"/>
</dbReference>
<evidence type="ECO:0000313" key="1">
    <source>
        <dbReference type="EMBL" id="MBD8034045.1"/>
    </source>
</evidence>
<sequence length="200" mass="22961">MYIPKQYLLKDDQKIRQFIKEYSFASFVSMHDGVPAATHLPLYLSADHQYLYGHFARANPQWKDIEGQQVLAIFSGPHSYISSSWYETKDSVPTWNYVAVHVNGSIELLKDEEEIRLSLHHLIDKYETPNSTYDVNAVDSNYMNSLLKGIVPFKLHITSIEAVAKLSQGHSKERQGLVIEELLKRNNGFDAEIAKLMMEN</sequence>
<dbReference type="PANTHER" id="PTHR35802">
    <property type="entry name" value="PROTEASE SYNTHASE AND SPORULATION PROTEIN PAI 2"/>
    <property type="match status" value="1"/>
</dbReference>
<keyword evidence="2" id="KW-1185">Reference proteome</keyword>
<organism evidence="1 2">
    <name type="scientific">Solibacillus merdavium</name>
    <dbReference type="NCBI Taxonomy" id="2762218"/>
    <lineage>
        <taxon>Bacteria</taxon>
        <taxon>Bacillati</taxon>
        <taxon>Bacillota</taxon>
        <taxon>Bacilli</taxon>
        <taxon>Bacillales</taxon>
        <taxon>Caryophanaceae</taxon>
        <taxon>Solibacillus</taxon>
    </lineage>
</organism>
<dbReference type="EMBL" id="JACSPW010000012">
    <property type="protein sequence ID" value="MBD8034045.1"/>
    <property type="molecule type" value="Genomic_DNA"/>
</dbReference>
<dbReference type="InterPro" id="IPR007396">
    <property type="entry name" value="TR_PAI2-type"/>
</dbReference>
<dbReference type="InterPro" id="IPR012349">
    <property type="entry name" value="Split_barrel_FMN-bd"/>
</dbReference>
<accession>A0ABR8XQ27</accession>
<dbReference type="PIRSF" id="PIRSF010372">
    <property type="entry name" value="PaiB"/>
    <property type="match status" value="1"/>
</dbReference>
<protein>
    <submittedName>
        <fullName evidence="1">FMN-binding negative transcriptional regulator</fullName>
    </submittedName>
</protein>
<dbReference type="Proteomes" id="UP000600565">
    <property type="component" value="Unassembled WGS sequence"/>
</dbReference>